<feature type="domain" description="C2H2-type" evidence="13">
    <location>
        <begin position="571"/>
        <end position="598"/>
    </location>
</feature>
<dbReference type="FunFam" id="3.30.160.60:FF:003080">
    <property type="entry name" value="Uncharacterized protein"/>
    <property type="match status" value="1"/>
</dbReference>
<dbReference type="FunFam" id="3.30.160.60:FF:002343">
    <property type="entry name" value="Zinc finger protein 33A"/>
    <property type="match status" value="2"/>
</dbReference>
<dbReference type="PROSITE" id="PS00028">
    <property type="entry name" value="ZINC_FINGER_C2H2_1"/>
    <property type="match status" value="10"/>
</dbReference>
<keyword evidence="10" id="KW-0804">Transcription</keyword>
<keyword evidence="7" id="KW-0862">Zinc</keyword>
<dbReference type="Proteomes" id="UP001295444">
    <property type="component" value="Chromosome 11"/>
</dbReference>
<dbReference type="FunFam" id="3.30.160.60:FF:001155">
    <property type="entry name" value="Zinc finger 30C"/>
    <property type="match status" value="4"/>
</dbReference>
<comment type="subcellular location">
    <subcellularLocation>
        <location evidence="2">Nucleus</location>
    </subcellularLocation>
</comment>
<evidence type="ECO:0000256" key="3">
    <source>
        <dbReference type="ARBA" id="ARBA00006991"/>
    </source>
</evidence>
<feature type="domain" description="C2H2-type" evidence="13">
    <location>
        <begin position="683"/>
        <end position="710"/>
    </location>
</feature>
<keyword evidence="8" id="KW-0805">Transcription regulation</keyword>
<keyword evidence="6 12" id="KW-0863">Zinc-finger</keyword>
<comment type="function">
    <text evidence="1">May be involved in transcriptional regulation.</text>
</comment>
<feature type="domain" description="C2H2-type" evidence="13">
    <location>
        <begin position="739"/>
        <end position="766"/>
    </location>
</feature>
<feature type="domain" description="C2H2-type" evidence="13">
    <location>
        <begin position="655"/>
        <end position="682"/>
    </location>
</feature>
<dbReference type="PANTHER" id="PTHR19818:SF158">
    <property type="entry name" value="C2H2-TYPE DOMAIN-CONTAINING PROTEIN-RELATED"/>
    <property type="match status" value="1"/>
</dbReference>
<dbReference type="InterPro" id="IPR050329">
    <property type="entry name" value="GLI_C2H2-zinc-finger"/>
</dbReference>
<feature type="domain" description="C2H2-type" evidence="13">
    <location>
        <begin position="599"/>
        <end position="626"/>
    </location>
</feature>
<dbReference type="InterPro" id="IPR036236">
    <property type="entry name" value="Znf_C2H2_sf"/>
</dbReference>
<dbReference type="FunFam" id="3.30.160.60:FF:001007">
    <property type="entry name" value="Zinc finger protein 1184"/>
    <property type="match status" value="1"/>
</dbReference>
<dbReference type="SMART" id="SM00355">
    <property type="entry name" value="ZnF_C2H2"/>
    <property type="match status" value="10"/>
</dbReference>
<feature type="domain" description="C2H2-type" evidence="13">
    <location>
        <begin position="795"/>
        <end position="822"/>
    </location>
</feature>
<keyword evidence="4" id="KW-0479">Metal-binding</keyword>
<evidence type="ECO:0000256" key="9">
    <source>
        <dbReference type="ARBA" id="ARBA00023125"/>
    </source>
</evidence>
<evidence type="ECO:0000313" key="15">
    <source>
        <dbReference type="Proteomes" id="UP001295444"/>
    </source>
</evidence>
<proteinExistence type="inferred from homology"/>
<evidence type="ECO:0000256" key="1">
    <source>
        <dbReference type="ARBA" id="ARBA00003767"/>
    </source>
</evidence>
<dbReference type="SUPFAM" id="SSF57667">
    <property type="entry name" value="beta-beta-alpha zinc fingers"/>
    <property type="match status" value="5"/>
</dbReference>
<dbReference type="Pfam" id="PF00096">
    <property type="entry name" value="zf-C2H2"/>
    <property type="match status" value="10"/>
</dbReference>
<dbReference type="InterPro" id="IPR013087">
    <property type="entry name" value="Znf_C2H2_type"/>
</dbReference>
<evidence type="ECO:0000256" key="5">
    <source>
        <dbReference type="ARBA" id="ARBA00022737"/>
    </source>
</evidence>
<gene>
    <name evidence="14" type="ORF">PECUL_23A026937</name>
</gene>
<feature type="domain" description="C2H2-type" evidence="13">
    <location>
        <begin position="543"/>
        <end position="570"/>
    </location>
</feature>
<sequence>MVDQPPIVGVVYICSIPLSVCEYLRAIEYSNSCPQPQSLFSGCLIGLMMTNTNRNQIVKRILDLTLEVNLLLTGEDYIVVKRSDNSIIQKSSPCVLKGSYKNQSSSTVSGPHSLIHEGINEQKILELTNEIIYLLTEEVWKYLKGQKETYKEVMMESHHPLISLDGSTNRNESSELYTSVCSPDCITEDNKITFNKKINCVAVRTNSESLCQETTESEEENLRDINMSIEHRKTEYPSTHVKEESDSCEEDTDIFIPTEDLQVEHPSALKEETNSYEGEDLAHTYTPTEDTKIEYSYAHIKEESDSCEDSSLPAIDIYTHTEDNQIAYPSTYMKEESNSWEENNCVETSIFTTKMDYRSKCESASNEKQILMSTDIYTRTDHTQTEYPPDHIKEESASCESNALTSTEAYTSTGEQMDYTSNFDLVSHKQGNLRDTDIYTPIEHTQTEYPSTHIKEEMASYEDGNLTILNFLSPMCHTGMQYNGNSICIDGAKVSSTNFELPKHQSVNKGNKLTSAVDIVREYFKQKPHFIRHMGTPNGEKTISCSECGKCFAQSAHVKRHMRIHTGERPFSCSECGKCFTQMTNLKSHQRIHTGEKPYSCSECGKCFTYMSHLKIHQRIHTGEKPFSCSECGKCFDYMSDLKAHQRIHTGEKPFSCSECGKCFTDLSNLRNHQKIHTGEKLFSCSACRKCFTLMSNLKIHQRTHTGEKPFSCSACGKCFTQMSHLKIHERTHTGEKPFSCSECGKCFTQMSHLKIHQRIHTGEKPYSCSECGKCFSDRSALKTHKRIHTGEKPFSCSECGKCFPHHSALKTHQRIHTRDKTLLLL</sequence>
<dbReference type="GO" id="GO:0005634">
    <property type="term" value="C:nucleus"/>
    <property type="evidence" value="ECO:0007669"/>
    <property type="project" value="UniProtKB-SubCell"/>
</dbReference>
<dbReference type="FunFam" id="3.30.160.60:FF:002281">
    <property type="match status" value="1"/>
</dbReference>
<keyword evidence="5" id="KW-0677">Repeat</keyword>
<dbReference type="PANTHER" id="PTHR19818">
    <property type="entry name" value="ZINC FINGER PROTEIN ZIC AND GLI"/>
    <property type="match status" value="1"/>
</dbReference>
<name>A0AAD1WSV6_PELCU</name>
<evidence type="ECO:0000256" key="4">
    <source>
        <dbReference type="ARBA" id="ARBA00022723"/>
    </source>
</evidence>
<evidence type="ECO:0000256" key="8">
    <source>
        <dbReference type="ARBA" id="ARBA00023015"/>
    </source>
</evidence>
<dbReference type="Gene3D" id="3.30.160.60">
    <property type="entry name" value="Classic Zinc Finger"/>
    <property type="match status" value="10"/>
</dbReference>
<accession>A0AAD1WSV6</accession>
<evidence type="ECO:0000256" key="10">
    <source>
        <dbReference type="ARBA" id="ARBA00023163"/>
    </source>
</evidence>
<evidence type="ECO:0000256" key="2">
    <source>
        <dbReference type="ARBA" id="ARBA00004123"/>
    </source>
</evidence>
<keyword evidence="11" id="KW-0539">Nucleus</keyword>
<evidence type="ECO:0000256" key="7">
    <source>
        <dbReference type="ARBA" id="ARBA00022833"/>
    </source>
</evidence>
<feature type="domain" description="C2H2-type" evidence="13">
    <location>
        <begin position="627"/>
        <end position="654"/>
    </location>
</feature>
<evidence type="ECO:0000313" key="14">
    <source>
        <dbReference type="EMBL" id="CAH2320930.1"/>
    </source>
</evidence>
<evidence type="ECO:0000259" key="13">
    <source>
        <dbReference type="PROSITE" id="PS50157"/>
    </source>
</evidence>
<dbReference type="GO" id="GO:0000978">
    <property type="term" value="F:RNA polymerase II cis-regulatory region sequence-specific DNA binding"/>
    <property type="evidence" value="ECO:0007669"/>
    <property type="project" value="TreeGrafter"/>
</dbReference>
<evidence type="ECO:0000256" key="6">
    <source>
        <dbReference type="ARBA" id="ARBA00022771"/>
    </source>
</evidence>
<dbReference type="FunFam" id="3.30.160.60:FF:000478">
    <property type="entry name" value="Zinc finger protein 133"/>
    <property type="match status" value="1"/>
</dbReference>
<evidence type="ECO:0000256" key="12">
    <source>
        <dbReference type="PROSITE-ProRule" id="PRU00042"/>
    </source>
</evidence>
<dbReference type="AlphaFoldDB" id="A0AAD1WSV6"/>
<dbReference type="GO" id="GO:0045944">
    <property type="term" value="P:positive regulation of transcription by RNA polymerase II"/>
    <property type="evidence" value="ECO:0007669"/>
    <property type="project" value="UniProtKB-ARBA"/>
</dbReference>
<keyword evidence="9" id="KW-0238">DNA-binding</keyword>
<dbReference type="EMBL" id="OW240922">
    <property type="protein sequence ID" value="CAH2320930.1"/>
    <property type="molecule type" value="Genomic_DNA"/>
</dbReference>
<protein>
    <submittedName>
        <fullName evidence="14">Oocyte zinc finger -like</fullName>
    </submittedName>
</protein>
<dbReference type="PROSITE" id="PS50157">
    <property type="entry name" value="ZINC_FINGER_C2H2_2"/>
    <property type="match status" value="10"/>
</dbReference>
<feature type="domain" description="C2H2-type" evidence="13">
    <location>
        <begin position="711"/>
        <end position="738"/>
    </location>
</feature>
<comment type="similarity">
    <text evidence="3">Belongs to the krueppel C2H2-type zinc-finger protein family.</text>
</comment>
<feature type="domain" description="C2H2-type" evidence="13">
    <location>
        <begin position="767"/>
        <end position="794"/>
    </location>
</feature>
<dbReference type="GO" id="GO:0000981">
    <property type="term" value="F:DNA-binding transcription factor activity, RNA polymerase II-specific"/>
    <property type="evidence" value="ECO:0007669"/>
    <property type="project" value="TreeGrafter"/>
</dbReference>
<evidence type="ECO:0000256" key="11">
    <source>
        <dbReference type="ARBA" id="ARBA00023242"/>
    </source>
</evidence>
<organism evidence="14 15">
    <name type="scientific">Pelobates cultripes</name>
    <name type="common">Western spadefoot toad</name>
    <dbReference type="NCBI Taxonomy" id="61616"/>
    <lineage>
        <taxon>Eukaryota</taxon>
        <taxon>Metazoa</taxon>
        <taxon>Chordata</taxon>
        <taxon>Craniata</taxon>
        <taxon>Vertebrata</taxon>
        <taxon>Euteleostomi</taxon>
        <taxon>Amphibia</taxon>
        <taxon>Batrachia</taxon>
        <taxon>Anura</taxon>
        <taxon>Pelobatoidea</taxon>
        <taxon>Pelobatidae</taxon>
        <taxon>Pelobates</taxon>
    </lineage>
</organism>
<reference evidence="14" key="1">
    <citation type="submission" date="2022-03" db="EMBL/GenBank/DDBJ databases">
        <authorList>
            <person name="Alioto T."/>
            <person name="Alioto T."/>
            <person name="Gomez Garrido J."/>
        </authorList>
    </citation>
    <scope>NUCLEOTIDE SEQUENCE</scope>
</reference>
<keyword evidence="15" id="KW-1185">Reference proteome</keyword>
<dbReference type="GO" id="GO:0008270">
    <property type="term" value="F:zinc ion binding"/>
    <property type="evidence" value="ECO:0007669"/>
    <property type="project" value="UniProtKB-KW"/>
</dbReference>